<evidence type="ECO:0000256" key="1">
    <source>
        <dbReference type="SAM" id="SignalP"/>
    </source>
</evidence>
<dbReference type="AlphaFoldDB" id="U3AL91"/>
<accession>U3AL91</accession>
<keyword evidence="1" id="KW-0732">Signal</keyword>
<protein>
    <submittedName>
        <fullName evidence="2">Uncharacterized protein</fullName>
    </submittedName>
</protein>
<keyword evidence="3" id="KW-1185">Reference proteome</keyword>
<dbReference type="RefSeq" id="WP_021707850.1">
    <property type="nucleotide sequence ID" value="NZ_BAOB01000558.1"/>
</dbReference>
<organism evidence="2 3">
    <name type="scientific">Vibrio azureus NBRC 104587</name>
    <dbReference type="NCBI Taxonomy" id="1219077"/>
    <lineage>
        <taxon>Bacteria</taxon>
        <taxon>Pseudomonadati</taxon>
        <taxon>Pseudomonadota</taxon>
        <taxon>Gammaproteobacteria</taxon>
        <taxon>Vibrionales</taxon>
        <taxon>Vibrionaceae</taxon>
        <taxon>Vibrio</taxon>
    </lineage>
</organism>
<reference evidence="2 3" key="1">
    <citation type="submission" date="2013-09" db="EMBL/GenBank/DDBJ databases">
        <title>Whole genome shotgun sequence of Vibrio azureus NBRC 104587.</title>
        <authorList>
            <person name="Isaki S."/>
            <person name="Hosoyama A."/>
            <person name="Numata M."/>
            <person name="Hashimoto M."/>
            <person name="Hosoyama Y."/>
            <person name="Tsuchikane K."/>
            <person name="Noguchi M."/>
            <person name="Hirakata S."/>
            <person name="Ichikawa N."/>
            <person name="Ohji S."/>
            <person name="Yamazoe A."/>
            <person name="Fujita N."/>
        </authorList>
    </citation>
    <scope>NUCLEOTIDE SEQUENCE [LARGE SCALE GENOMIC DNA]</scope>
    <source>
        <strain evidence="2 3">NBRC 104587</strain>
    </source>
</reference>
<dbReference type="OrthoDB" id="5904125at2"/>
<sequence>MKKSAITLGLLLGGLTASAAWAIDSDPTAPVQGHKPTVTAPVVTTTDILWTPADIEVEFDSPTLKDQDDDPFTTVTYWLEDQGGQEYGKDEGPISDLASGSITFQNYNELKNKNLQLVWQVHTQYGYPSTTLVSDEMTSNSFTVRARMDLTISGTAEVGETLTVHADDGAVVDLAIADVTFTLTENSPGNTAGLYPKGDAETELQKALVDDGNDLTFVLPKELQGYTIKATMEKDPITRSTLR</sequence>
<name>U3AL91_9VIBR</name>
<evidence type="ECO:0000313" key="3">
    <source>
        <dbReference type="Proteomes" id="UP000016567"/>
    </source>
</evidence>
<proteinExistence type="predicted"/>
<dbReference type="Proteomes" id="UP000016567">
    <property type="component" value="Unassembled WGS sequence"/>
</dbReference>
<feature type="signal peptide" evidence="1">
    <location>
        <begin position="1"/>
        <end position="22"/>
    </location>
</feature>
<dbReference type="EMBL" id="BATL01000001">
    <property type="protein sequence ID" value="GAD74067.1"/>
    <property type="molecule type" value="Genomic_DNA"/>
</dbReference>
<dbReference type="STRING" id="1219077.VAZ01S_001_00050"/>
<comment type="caution">
    <text evidence="2">The sequence shown here is derived from an EMBL/GenBank/DDBJ whole genome shotgun (WGS) entry which is preliminary data.</text>
</comment>
<evidence type="ECO:0000313" key="2">
    <source>
        <dbReference type="EMBL" id="GAD74067.1"/>
    </source>
</evidence>
<feature type="chain" id="PRO_5004638064" evidence="1">
    <location>
        <begin position="23"/>
        <end position="243"/>
    </location>
</feature>
<gene>
    <name evidence="2" type="ORF">VAZ01S_001_00050</name>
</gene>